<dbReference type="Pfam" id="PF07950">
    <property type="entry name" value="MCP1_TM"/>
    <property type="match status" value="2"/>
</dbReference>
<accession>A0A1E4SHF6</accession>
<feature type="transmembrane region" description="Helical" evidence="1">
    <location>
        <begin position="183"/>
        <end position="202"/>
    </location>
</feature>
<dbReference type="OrthoDB" id="10259513at2759"/>
<dbReference type="GeneID" id="30982016"/>
<feature type="transmembrane region" description="Helical" evidence="1">
    <location>
        <begin position="273"/>
        <end position="292"/>
    </location>
</feature>
<dbReference type="InterPro" id="IPR012472">
    <property type="entry name" value="MCP1_TM"/>
</dbReference>
<dbReference type="AlphaFoldDB" id="A0A1E4SHF6"/>
<dbReference type="GO" id="GO:0007005">
    <property type="term" value="P:mitochondrion organization"/>
    <property type="evidence" value="ECO:0007669"/>
    <property type="project" value="TreeGrafter"/>
</dbReference>
<keyword evidence="1" id="KW-0812">Transmembrane</keyword>
<evidence type="ECO:0000313" key="4">
    <source>
        <dbReference type="Proteomes" id="UP000094285"/>
    </source>
</evidence>
<reference evidence="4" key="1">
    <citation type="submission" date="2016-05" db="EMBL/GenBank/DDBJ databases">
        <title>Comparative genomics of biotechnologically important yeasts.</title>
        <authorList>
            <consortium name="DOE Joint Genome Institute"/>
            <person name="Riley R."/>
            <person name="Haridas S."/>
            <person name="Wolfe K.H."/>
            <person name="Lopes M.R."/>
            <person name="Hittinger C.T."/>
            <person name="Goker M."/>
            <person name="Salamov A."/>
            <person name="Wisecaver J."/>
            <person name="Long T.M."/>
            <person name="Aerts A.L."/>
            <person name="Barry K."/>
            <person name="Choi C."/>
            <person name="Clum A."/>
            <person name="Coughlan A.Y."/>
            <person name="Deshpande S."/>
            <person name="Douglass A.P."/>
            <person name="Hanson S.J."/>
            <person name="Klenk H.-P."/>
            <person name="Labutti K."/>
            <person name="Lapidus A."/>
            <person name="Lindquist E."/>
            <person name="Lipzen A."/>
            <person name="Meier-Kolthoff J.P."/>
            <person name="Ohm R.A."/>
            <person name="Otillar R.P."/>
            <person name="Pangilinan J."/>
            <person name="Peng Y."/>
            <person name="Rokas A."/>
            <person name="Rosa C.A."/>
            <person name="Scheuner C."/>
            <person name="Sibirny A.A."/>
            <person name="Slot J.C."/>
            <person name="Stielow J.B."/>
            <person name="Sun H."/>
            <person name="Kurtzman C.P."/>
            <person name="Blackwell M."/>
            <person name="Grigoriev I.V."/>
            <person name="Jeffries T.W."/>
        </authorList>
    </citation>
    <scope>NUCLEOTIDE SEQUENCE [LARGE SCALE GENOMIC DNA]</scope>
    <source>
        <strain evidence="4">NRRL Y-17324</strain>
    </source>
</reference>
<dbReference type="GO" id="GO:0055088">
    <property type="term" value="P:lipid homeostasis"/>
    <property type="evidence" value="ECO:0007669"/>
    <property type="project" value="InterPro"/>
</dbReference>
<sequence length="316" mass="35409">MSYPTSPVEDLHQVVPIPVDLDAIDNEPLSPGPELWPPKSTTRSVLHGLGVVQKYSAYGFCTFLGLHVASTVIVPILPMVPHEIKQEVFEMARSIYQQVPLFESVMIIGAAAVHVASGIGIRICRNILKKHKKDTNELRSNFTKALEEPVIKDDTRDDIGLGGITGILGLGYRKSWISRQLPGMSPLSFSGYILIPLVALHFTKFRYLPIAVGEDSSLVNLDYITYYLNHSKVYLGNALNFGALLLLLWVMMYHSVSGMLRINRKFSMKWKQFGYVVINGVTLMGLATMVVFKRAPVDSTGYIGRSFLKYLNHFWF</sequence>
<gene>
    <name evidence="3" type="ORF">CANTADRAFT_26774</name>
</gene>
<dbReference type="PANTHER" id="PTHR38409">
    <property type="entry name" value="MDM10-COMPLEMENTING PROTEIN 1"/>
    <property type="match status" value="1"/>
</dbReference>
<keyword evidence="1" id="KW-0472">Membrane</keyword>
<proteinExistence type="predicted"/>
<evidence type="ECO:0000256" key="1">
    <source>
        <dbReference type="SAM" id="Phobius"/>
    </source>
</evidence>
<name>A0A1E4SHF6_9ASCO</name>
<dbReference type="STRING" id="984487.A0A1E4SHF6"/>
<dbReference type="GO" id="GO:0005741">
    <property type="term" value="C:mitochondrial outer membrane"/>
    <property type="evidence" value="ECO:0007669"/>
    <property type="project" value="TreeGrafter"/>
</dbReference>
<evidence type="ECO:0000313" key="3">
    <source>
        <dbReference type="EMBL" id="ODV78852.1"/>
    </source>
</evidence>
<evidence type="ECO:0000259" key="2">
    <source>
        <dbReference type="Pfam" id="PF07950"/>
    </source>
</evidence>
<feature type="domain" description="Mitochondrial adapter protein MCP1 transmembrane" evidence="2">
    <location>
        <begin position="63"/>
        <end position="170"/>
    </location>
</feature>
<protein>
    <recommendedName>
        <fullName evidence="2">Mitochondrial adapter protein MCP1 transmembrane domain-containing protein</fullName>
    </recommendedName>
</protein>
<feature type="transmembrane region" description="Helical" evidence="1">
    <location>
        <begin position="233"/>
        <end position="252"/>
    </location>
</feature>
<keyword evidence="4" id="KW-1185">Reference proteome</keyword>
<feature type="transmembrane region" description="Helical" evidence="1">
    <location>
        <begin position="57"/>
        <end position="81"/>
    </location>
</feature>
<keyword evidence="1" id="KW-1133">Transmembrane helix</keyword>
<dbReference type="EMBL" id="KV453913">
    <property type="protein sequence ID" value="ODV78852.1"/>
    <property type="molecule type" value="Genomic_DNA"/>
</dbReference>
<feature type="transmembrane region" description="Helical" evidence="1">
    <location>
        <begin position="101"/>
        <end position="124"/>
    </location>
</feature>
<dbReference type="Proteomes" id="UP000094285">
    <property type="component" value="Unassembled WGS sequence"/>
</dbReference>
<feature type="domain" description="Mitochondrial adapter protein MCP1 transmembrane" evidence="2">
    <location>
        <begin position="196"/>
        <end position="285"/>
    </location>
</feature>
<dbReference type="RefSeq" id="XP_020063974.1">
    <property type="nucleotide sequence ID" value="XM_020207879.1"/>
</dbReference>
<dbReference type="PANTHER" id="PTHR38409:SF1">
    <property type="entry name" value="MITOCHONDRIAL ADAPTER PROTEIN MCP1"/>
    <property type="match status" value="1"/>
</dbReference>
<organism evidence="3 4">
    <name type="scientific">Suhomyces tanzawaensis NRRL Y-17324</name>
    <dbReference type="NCBI Taxonomy" id="984487"/>
    <lineage>
        <taxon>Eukaryota</taxon>
        <taxon>Fungi</taxon>
        <taxon>Dikarya</taxon>
        <taxon>Ascomycota</taxon>
        <taxon>Saccharomycotina</taxon>
        <taxon>Pichiomycetes</taxon>
        <taxon>Debaryomycetaceae</taxon>
        <taxon>Suhomyces</taxon>
    </lineage>
</organism>
<dbReference type="InterPro" id="IPR039960">
    <property type="entry name" value="MCP1"/>
</dbReference>